<reference evidence="1" key="1">
    <citation type="submission" date="2022-03" db="EMBL/GenBank/DDBJ databases">
        <title>Genomic analyses of argali, domestic sheep and their hybrids provide insights into chromosomal evolution, heterosis and genetic basis of agronomic traits.</title>
        <authorList>
            <person name="Li M."/>
        </authorList>
    </citation>
    <scope>NUCLEOTIDE SEQUENCE</scope>
    <source>
        <strain evidence="1">F1 hybrid</strain>
    </source>
</reference>
<organism evidence="1 2">
    <name type="scientific">Ovis ammon polii x Ovis aries</name>
    <dbReference type="NCBI Taxonomy" id="2918886"/>
    <lineage>
        <taxon>Eukaryota</taxon>
        <taxon>Metazoa</taxon>
        <taxon>Chordata</taxon>
        <taxon>Craniata</taxon>
        <taxon>Vertebrata</taxon>
        <taxon>Euteleostomi</taxon>
        <taxon>Mammalia</taxon>
        <taxon>Eutheria</taxon>
        <taxon>Laurasiatheria</taxon>
        <taxon>Artiodactyla</taxon>
        <taxon>Ruminantia</taxon>
        <taxon>Pecora</taxon>
        <taxon>Bovidae</taxon>
        <taxon>Caprinae</taxon>
        <taxon>Ovis</taxon>
    </lineage>
</organism>
<dbReference type="EMBL" id="CM043040">
    <property type="protein sequence ID" value="KAI4572986.1"/>
    <property type="molecule type" value="Genomic_DNA"/>
</dbReference>
<dbReference type="Proteomes" id="UP001057279">
    <property type="component" value="Linkage Group LG15"/>
</dbReference>
<keyword evidence="2" id="KW-1185">Reference proteome</keyword>
<comment type="caution">
    <text evidence="1">The sequence shown here is derived from an EMBL/GenBank/DDBJ whole genome shotgun (WGS) entry which is preliminary data.</text>
</comment>
<proteinExistence type="predicted"/>
<name>A0ACB9UMN7_9CETA</name>
<protein>
    <submittedName>
        <fullName evidence="1">Uncharacterized protein</fullName>
    </submittedName>
</protein>
<accession>A0ACB9UMN7</accession>
<evidence type="ECO:0000313" key="2">
    <source>
        <dbReference type="Proteomes" id="UP001057279"/>
    </source>
</evidence>
<gene>
    <name evidence="1" type="ORF">MJG53_012824</name>
</gene>
<evidence type="ECO:0000313" key="1">
    <source>
        <dbReference type="EMBL" id="KAI4572986.1"/>
    </source>
</evidence>
<sequence length="262" mass="29317">MQEDHVCESLYPSHYSRATQICVGDPRKVKTGFKVSFPASKDTDLGAKIIGDHEAKPHSSPYMAYLQIQTEDKIFICEGFLVREDFVLTAAHCQGSLCSSINVTLGAHNIMDREKTQQVIPVRRAIPHPRYNDKTLANDIMLLQLNHHHPGGHNIKQQERTQQAFGWECKCGDSVVLTYPTAENMGTRGMLTPACGEHSSGSSINVTLGAHNIKQQERTQQVIGVKRAIRHPDYNPKNFSNDIMLLQARKTPHWPCPPGIRS</sequence>